<evidence type="ECO:0000256" key="8">
    <source>
        <dbReference type="ARBA" id="ARBA00033282"/>
    </source>
</evidence>
<dbReference type="SUPFAM" id="SSF50729">
    <property type="entry name" value="PH domain-like"/>
    <property type="match status" value="2"/>
</dbReference>
<comment type="function">
    <text evidence="9">Activates phosphatidylinositol 3-kinase when bound to the regulatory p85 subunit. May mediate the control of various cellular processes by insulin-like peptides. When phosphorylated by the insulin receptor binds specifically to various cellular proteins containing SH2 domains. Involved in control of cell proliferation, cell size, and body and organ growth throughout development. Also has a role in a signaling pathway controlling the physiological response required to endure periods of low nutrient conditions. Insulin/insulin-like growth factor (IGF) signaling pathway has a role in regulating aging and is necessary in the ovary for vitellogenic maturation.</text>
</comment>
<dbReference type="Pfam" id="PF00169">
    <property type="entry name" value="PH"/>
    <property type="match status" value="1"/>
</dbReference>
<dbReference type="GO" id="GO:0043548">
    <property type="term" value="F:phosphatidylinositol 3-kinase binding"/>
    <property type="evidence" value="ECO:0007669"/>
    <property type="project" value="TreeGrafter"/>
</dbReference>
<dbReference type="PANTHER" id="PTHR10614:SF13">
    <property type="entry name" value="INSULIN RECEPTOR SUBSTRATE 1"/>
    <property type="match status" value="1"/>
</dbReference>
<dbReference type="OMA" id="FFVENGH"/>
<dbReference type="GO" id="GO:0008286">
    <property type="term" value="P:insulin receptor signaling pathway"/>
    <property type="evidence" value="ECO:0007669"/>
    <property type="project" value="InterPro"/>
</dbReference>
<evidence type="ECO:0000256" key="7">
    <source>
        <dbReference type="ARBA" id="ARBA00022943"/>
    </source>
</evidence>
<dbReference type="InterPro" id="IPR001849">
    <property type="entry name" value="PH_domain"/>
</dbReference>
<keyword evidence="12" id="KW-1185">Reference proteome</keyword>
<dbReference type="PROSITE" id="PS50003">
    <property type="entry name" value="PH_DOMAIN"/>
    <property type="match status" value="1"/>
</dbReference>
<organism evidence="11 12">
    <name type="scientific">Lucilia cuprina</name>
    <name type="common">Green bottle fly</name>
    <name type="synonym">Australian sheep blowfly</name>
    <dbReference type="NCBI Taxonomy" id="7375"/>
    <lineage>
        <taxon>Eukaryota</taxon>
        <taxon>Metazoa</taxon>
        <taxon>Ecdysozoa</taxon>
        <taxon>Arthropoda</taxon>
        <taxon>Hexapoda</taxon>
        <taxon>Insecta</taxon>
        <taxon>Pterygota</taxon>
        <taxon>Neoptera</taxon>
        <taxon>Endopterygota</taxon>
        <taxon>Diptera</taxon>
        <taxon>Brachycera</taxon>
        <taxon>Muscomorpha</taxon>
        <taxon>Oestroidea</taxon>
        <taxon>Calliphoridae</taxon>
        <taxon>Luciliinae</taxon>
        <taxon>Lucilia</taxon>
    </lineage>
</organism>
<dbReference type="PRINTS" id="PR00628">
    <property type="entry name" value="INSULINRSI"/>
</dbReference>
<dbReference type="STRING" id="7375.A0A0L0CPF4"/>
<dbReference type="InterPro" id="IPR011993">
    <property type="entry name" value="PH-like_dom_sf"/>
</dbReference>
<dbReference type="InterPro" id="IPR039011">
    <property type="entry name" value="IRS"/>
</dbReference>
<dbReference type="PANTHER" id="PTHR10614">
    <property type="entry name" value="INSULIN RECEPTOR SUBSTRATE"/>
    <property type="match status" value="1"/>
</dbReference>
<reference evidence="11 12" key="1">
    <citation type="journal article" date="2015" name="Nat. Commun.">
        <title>Lucilia cuprina genome unlocks parasitic fly biology to underpin future interventions.</title>
        <authorList>
            <person name="Anstead C.A."/>
            <person name="Korhonen P.K."/>
            <person name="Young N.D."/>
            <person name="Hall R.S."/>
            <person name="Jex A.R."/>
            <person name="Murali S.C."/>
            <person name="Hughes D.S."/>
            <person name="Lee S.F."/>
            <person name="Perry T."/>
            <person name="Stroehlein A.J."/>
            <person name="Ansell B.R."/>
            <person name="Breugelmans B."/>
            <person name="Hofmann A."/>
            <person name="Qu J."/>
            <person name="Dugan S."/>
            <person name="Lee S.L."/>
            <person name="Chao H."/>
            <person name="Dinh H."/>
            <person name="Han Y."/>
            <person name="Doddapaneni H.V."/>
            <person name="Worley K.C."/>
            <person name="Muzny D.M."/>
            <person name="Ioannidis P."/>
            <person name="Waterhouse R.M."/>
            <person name="Zdobnov E.M."/>
            <person name="James P.J."/>
            <person name="Bagnall N.H."/>
            <person name="Kotze A.C."/>
            <person name="Gibbs R.A."/>
            <person name="Richards S."/>
            <person name="Batterham P."/>
            <person name="Gasser R.B."/>
        </authorList>
    </citation>
    <scope>NUCLEOTIDE SEQUENCE [LARGE SCALE GENOMIC DNA]</scope>
    <source>
        <strain evidence="11 12">LS</strain>
        <tissue evidence="11">Full body</tissue>
    </source>
</reference>
<sequence>MDNISTYVLSKKKMSKQRLSVLNDDGVLLCGYYKKLKTMKKKFFVLYNETPCKVARIEYYDTEKKYKSGFTPKRIIKIKNCFNINRRFYTKHDFVIVLASKEGGFGIVMDSEDEINTWLHHLLHLQRSGETCFDLPNFDYVWQVVIQKKGIAEQHNIFGSYHICLTNKSVTFIKIGREKNFLTDFLF</sequence>
<dbReference type="Proteomes" id="UP000037069">
    <property type="component" value="Unassembled WGS sequence"/>
</dbReference>
<evidence type="ECO:0000259" key="10">
    <source>
        <dbReference type="PROSITE" id="PS50003"/>
    </source>
</evidence>
<evidence type="ECO:0000256" key="5">
    <source>
        <dbReference type="ARBA" id="ARBA00022737"/>
    </source>
</evidence>
<evidence type="ECO:0000256" key="6">
    <source>
        <dbReference type="ARBA" id="ARBA00022782"/>
    </source>
</evidence>
<keyword evidence="7" id="KW-0896">Oogenesis</keyword>
<protein>
    <recommendedName>
        <fullName evidence="2">Insulin receptor substrate 1</fullName>
    </recommendedName>
    <alternativeName>
        <fullName evidence="8">Protein chico</fullName>
    </alternativeName>
</protein>
<evidence type="ECO:0000313" key="11">
    <source>
        <dbReference type="EMBL" id="KNC34253.1"/>
    </source>
</evidence>
<dbReference type="OrthoDB" id="946068at2759"/>
<dbReference type="GO" id="GO:0005886">
    <property type="term" value="C:plasma membrane"/>
    <property type="evidence" value="ECO:0007669"/>
    <property type="project" value="TreeGrafter"/>
</dbReference>
<gene>
    <name evidence="11" type="ORF">FF38_13131</name>
</gene>
<dbReference type="GO" id="GO:0005158">
    <property type="term" value="F:insulin receptor binding"/>
    <property type="evidence" value="ECO:0007669"/>
    <property type="project" value="InterPro"/>
</dbReference>
<keyword evidence="11" id="KW-0675">Receptor</keyword>
<evidence type="ECO:0000313" key="12">
    <source>
        <dbReference type="Proteomes" id="UP000037069"/>
    </source>
</evidence>
<evidence type="ECO:0000256" key="9">
    <source>
        <dbReference type="ARBA" id="ARBA00046145"/>
    </source>
</evidence>
<comment type="caution">
    <text evidence="11">The sequence shown here is derived from an EMBL/GenBank/DDBJ whole genome shotgun (WGS) entry which is preliminary data.</text>
</comment>
<dbReference type="EMBL" id="JRES01000086">
    <property type="protein sequence ID" value="KNC34253.1"/>
    <property type="molecule type" value="Genomic_DNA"/>
</dbReference>
<dbReference type="GO" id="GO:0005829">
    <property type="term" value="C:cytosol"/>
    <property type="evidence" value="ECO:0007669"/>
    <property type="project" value="TreeGrafter"/>
</dbReference>
<accession>A0A0L0CPF4</accession>
<dbReference type="InterPro" id="IPR002404">
    <property type="entry name" value="IRS_PTB"/>
</dbReference>
<name>A0A0L0CPF4_LUCCU</name>
<keyword evidence="5" id="KW-0677">Repeat</keyword>
<evidence type="ECO:0000256" key="3">
    <source>
        <dbReference type="ARBA" id="ARBA00022553"/>
    </source>
</evidence>
<keyword evidence="3" id="KW-0597">Phosphoprotein</keyword>
<keyword evidence="6" id="KW-0221">Differentiation</keyword>
<evidence type="ECO:0000256" key="4">
    <source>
        <dbReference type="ARBA" id="ARBA00022604"/>
    </source>
</evidence>
<dbReference type="Gene3D" id="2.30.29.30">
    <property type="entry name" value="Pleckstrin-homology domain (PH domain)/Phosphotyrosine-binding domain (PTB)"/>
    <property type="match status" value="2"/>
</dbReference>
<evidence type="ECO:0000256" key="2">
    <source>
        <dbReference type="ARBA" id="ARBA00015710"/>
    </source>
</evidence>
<proteinExistence type="predicted"/>
<comment type="subunit">
    <text evidence="1">Bindings to phosphatidylinositol 3-kinase and SHP2.</text>
</comment>
<feature type="domain" description="PH" evidence="10">
    <location>
        <begin position="26"/>
        <end position="127"/>
    </location>
</feature>
<keyword evidence="4" id="KW-0341">Growth regulation</keyword>
<dbReference type="GO" id="GO:0048477">
    <property type="term" value="P:oogenesis"/>
    <property type="evidence" value="ECO:0007669"/>
    <property type="project" value="UniProtKB-KW"/>
</dbReference>
<dbReference type="SMART" id="SM00233">
    <property type="entry name" value="PH"/>
    <property type="match status" value="1"/>
</dbReference>
<evidence type="ECO:0000256" key="1">
    <source>
        <dbReference type="ARBA" id="ARBA00011440"/>
    </source>
</evidence>
<dbReference type="AlphaFoldDB" id="A0A0L0CPF4"/>